<organism evidence="1">
    <name type="scientific">hydrothermal vent metagenome</name>
    <dbReference type="NCBI Taxonomy" id="652676"/>
    <lineage>
        <taxon>unclassified sequences</taxon>
        <taxon>metagenomes</taxon>
        <taxon>ecological metagenomes</taxon>
    </lineage>
</organism>
<dbReference type="AlphaFoldDB" id="A0A1W1C5H8"/>
<accession>A0A1W1C5H8</accession>
<reference evidence="1" key="1">
    <citation type="submission" date="2016-10" db="EMBL/GenBank/DDBJ databases">
        <authorList>
            <person name="de Groot N.N."/>
        </authorList>
    </citation>
    <scope>NUCLEOTIDE SEQUENCE</scope>
</reference>
<gene>
    <name evidence="1" type="ORF">MNB_SV-12-1176</name>
</gene>
<name>A0A1W1C5H8_9ZZZZ</name>
<evidence type="ECO:0000313" key="1">
    <source>
        <dbReference type="EMBL" id="SFV60984.1"/>
    </source>
</evidence>
<proteinExistence type="predicted"/>
<sequence length="55" mass="6439">MASKHVNHIEPYSPQFGTMIPMGTQKFMRTCVLWQLVRFVAINIRMTVLILKSHH</sequence>
<dbReference type="EMBL" id="FPHE01000103">
    <property type="protein sequence ID" value="SFV60984.1"/>
    <property type="molecule type" value="Genomic_DNA"/>
</dbReference>
<protein>
    <submittedName>
        <fullName evidence="1">Uncharacterized protein</fullName>
    </submittedName>
</protein>